<dbReference type="Pfam" id="PF07686">
    <property type="entry name" value="V-set"/>
    <property type="match status" value="1"/>
</dbReference>
<evidence type="ECO:0000256" key="2">
    <source>
        <dbReference type="ARBA" id="ARBA00022475"/>
    </source>
</evidence>
<gene>
    <name evidence="10" type="ORF">XELAEV_18007270mg</name>
</gene>
<evidence type="ECO:0000313" key="10">
    <source>
        <dbReference type="EMBL" id="OCU01479.1"/>
    </source>
</evidence>
<dbReference type="InterPro" id="IPR013783">
    <property type="entry name" value="Ig-like_fold"/>
</dbReference>
<organism evidence="10 11">
    <name type="scientific">Xenopus laevis</name>
    <name type="common">African clawed frog</name>
    <dbReference type="NCBI Taxonomy" id="8355"/>
    <lineage>
        <taxon>Eukaryota</taxon>
        <taxon>Metazoa</taxon>
        <taxon>Chordata</taxon>
        <taxon>Craniata</taxon>
        <taxon>Vertebrata</taxon>
        <taxon>Euteleostomi</taxon>
        <taxon>Amphibia</taxon>
        <taxon>Batrachia</taxon>
        <taxon>Anura</taxon>
        <taxon>Pipoidea</taxon>
        <taxon>Pipidae</taxon>
        <taxon>Xenopodinae</taxon>
        <taxon>Xenopus</taxon>
        <taxon>Xenopus</taxon>
    </lineage>
</organism>
<keyword evidence="6" id="KW-1015">Disulfide bond</keyword>
<evidence type="ECO:0000256" key="6">
    <source>
        <dbReference type="ARBA" id="ARBA00023157"/>
    </source>
</evidence>
<dbReference type="AlphaFoldDB" id="A0A974I515"/>
<dbReference type="InterPro" id="IPR003599">
    <property type="entry name" value="Ig_sub"/>
</dbReference>
<keyword evidence="5" id="KW-0472">Membrane</keyword>
<keyword evidence="4" id="KW-0391">Immunity</keyword>
<dbReference type="InterPro" id="IPR036179">
    <property type="entry name" value="Ig-like_dom_sf"/>
</dbReference>
<dbReference type="Gene3D" id="2.60.40.10">
    <property type="entry name" value="Immunoglobulins"/>
    <property type="match status" value="1"/>
</dbReference>
<keyword evidence="2" id="KW-1003">Cell membrane</keyword>
<evidence type="ECO:0000256" key="1">
    <source>
        <dbReference type="ARBA" id="ARBA00004236"/>
    </source>
</evidence>
<dbReference type="PROSITE" id="PS50835">
    <property type="entry name" value="IG_LIKE"/>
    <property type="match status" value="1"/>
</dbReference>
<evidence type="ECO:0000256" key="4">
    <source>
        <dbReference type="ARBA" id="ARBA00022859"/>
    </source>
</evidence>
<feature type="chain" id="PRO_5036687823" description="Ig-like domain-containing protein" evidence="8">
    <location>
        <begin position="26"/>
        <end position="162"/>
    </location>
</feature>
<dbReference type="SMART" id="SM00409">
    <property type="entry name" value="IG"/>
    <property type="match status" value="1"/>
</dbReference>
<dbReference type="Proteomes" id="UP000694892">
    <property type="component" value="Chromosome 1L"/>
</dbReference>
<dbReference type="SMART" id="SM00406">
    <property type="entry name" value="IGv"/>
    <property type="match status" value="1"/>
</dbReference>
<evidence type="ECO:0000313" key="11">
    <source>
        <dbReference type="Proteomes" id="UP000694892"/>
    </source>
</evidence>
<sequence>MSSLSEMRLWLSAFIYTFILGLSKADKILQNPFLSVQYGERVTLNCTYETIDSDPYLHWYIQRPGARPQFILHRHQFSKEEDEPGGKYSSKMNKESKSIELRISGVNASDSGLYYCALRPTVSLSAASSVQESLALSMVLLTCSISLFLCTLHCSTNSSWCF</sequence>
<dbReference type="GO" id="GO:0009617">
    <property type="term" value="P:response to bacterium"/>
    <property type="evidence" value="ECO:0007669"/>
    <property type="project" value="TreeGrafter"/>
</dbReference>
<evidence type="ECO:0000256" key="5">
    <source>
        <dbReference type="ARBA" id="ARBA00023136"/>
    </source>
</evidence>
<dbReference type="InterPro" id="IPR013106">
    <property type="entry name" value="Ig_V-set"/>
</dbReference>
<name>A0A974I515_XENLA</name>
<dbReference type="OMA" id="NCISFEL"/>
<feature type="domain" description="Ig-like" evidence="9">
    <location>
        <begin position="39"/>
        <end position="137"/>
    </location>
</feature>
<dbReference type="PANTHER" id="PTHR19433">
    <property type="entry name" value="T-CELL RECEPTOR ALPHA CHAIN V REGION-RELATED"/>
    <property type="match status" value="1"/>
</dbReference>
<dbReference type="GO" id="GO:0005886">
    <property type="term" value="C:plasma membrane"/>
    <property type="evidence" value="ECO:0007669"/>
    <property type="project" value="UniProtKB-SubCell"/>
</dbReference>
<feature type="signal peptide" evidence="8">
    <location>
        <begin position="1"/>
        <end position="25"/>
    </location>
</feature>
<evidence type="ECO:0000259" key="9">
    <source>
        <dbReference type="PROSITE" id="PS50835"/>
    </source>
</evidence>
<keyword evidence="3 8" id="KW-0732">Signal</keyword>
<keyword evidence="7" id="KW-0325">Glycoprotein</keyword>
<dbReference type="SUPFAM" id="SSF48726">
    <property type="entry name" value="Immunoglobulin"/>
    <property type="match status" value="1"/>
</dbReference>
<evidence type="ECO:0000256" key="7">
    <source>
        <dbReference type="ARBA" id="ARBA00023180"/>
    </source>
</evidence>
<evidence type="ECO:0000256" key="3">
    <source>
        <dbReference type="ARBA" id="ARBA00022729"/>
    </source>
</evidence>
<proteinExistence type="predicted"/>
<evidence type="ECO:0000256" key="8">
    <source>
        <dbReference type="SAM" id="SignalP"/>
    </source>
</evidence>
<reference evidence="11" key="1">
    <citation type="journal article" date="2016" name="Nature">
        <title>Genome evolution in the allotetraploid frog Xenopus laevis.</title>
        <authorList>
            <person name="Session A.M."/>
            <person name="Uno Y."/>
            <person name="Kwon T."/>
            <person name="Chapman J.A."/>
            <person name="Toyoda A."/>
            <person name="Takahashi S."/>
            <person name="Fukui A."/>
            <person name="Hikosaka A."/>
            <person name="Suzuki A."/>
            <person name="Kondo M."/>
            <person name="van Heeringen S.J."/>
            <person name="Quigley I."/>
            <person name="Heinz S."/>
            <person name="Ogino H."/>
            <person name="Ochi H."/>
            <person name="Hellsten U."/>
            <person name="Lyons J.B."/>
            <person name="Simakov O."/>
            <person name="Putnam N."/>
            <person name="Stites J."/>
            <person name="Kuroki Y."/>
            <person name="Tanaka T."/>
            <person name="Michiue T."/>
            <person name="Watanabe M."/>
            <person name="Bogdanovic O."/>
            <person name="Lister R."/>
            <person name="Georgiou G."/>
            <person name="Paranjpe S.S."/>
            <person name="van Kruijsbergen I."/>
            <person name="Shu S."/>
            <person name="Carlson J."/>
            <person name="Kinoshita T."/>
            <person name="Ohta Y."/>
            <person name="Mawaribuchi S."/>
            <person name="Jenkins J."/>
            <person name="Grimwood J."/>
            <person name="Schmutz J."/>
            <person name="Mitros T."/>
            <person name="Mozaffari S.V."/>
            <person name="Suzuki Y."/>
            <person name="Haramoto Y."/>
            <person name="Yamamoto T.S."/>
            <person name="Takagi C."/>
            <person name="Heald R."/>
            <person name="Miller K."/>
            <person name="Haudenschild C."/>
            <person name="Kitzman J."/>
            <person name="Nakayama T."/>
            <person name="Izutsu Y."/>
            <person name="Robert J."/>
            <person name="Fortriede J."/>
            <person name="Burns K."/>
            <person name="Lotay V."/>
            <person name="Karimi K."/>
            <person name="Yasuoka Y."/>
            <person name="Dichmann D.S."/>
            <person name="Flajnik M.F."/>
            <person name="Houston D.W."/>
            <person name="Shendure J."/>
            <person name="DuPasquier L."/>
            <person name="Vize P.D."/>
            <person name="Zorn A.M."/>
            <person name="Ito M."/>
            <person name="Marcotte E.M."/>
            <person name="Wallingford J.B."/>
            <person name="Ito Y."/>
            <person name="Asashima M."/>
            <person name="Ueno N."/>
            <person name="Matsuda Y."/>
            <person name="Veenstra G.J."/>
            <person name="Fujiyama A."/>
            <person name="Harland R.M."/>
            <person name="Taira M."/>
            <person name="Rokhsar D.S."/>
        </authorList>
    </citation>
    <scope>NUCLEOTIDE SEQUENCE [LARGE SCALE GENOMIC DNA]</scope>
    <source>
        <strain evidence="11">J</strain>
    </source>
</reference>
<dbReference type="EMBL" id="CM004466">
    <property type="protein sequence ID" value="OCU01479.1"/>
    <property type="molecule type" value="Genomic_DNA"/>
</dbReference>
<dbReference type="InterPro" id="IPR052051">
    <property type="entry name" value="TCR_complex_component"/>
</dbReference>
<comment type="subcellular location">
    <subcellularLocation>
        <location evidence="1">Cell membrane</location>
    </subcellularLocation>
</comment>
<dbReference type="InterPro" id="IPR007110">
    <property type="entry name" value="Ig-like_dom"/>
</dbReference>
<dbReference type="PANTHER" id="PTHR19433:SF111">
    <property type="entry name" value="T CELL RECEPTOR ALPHA VARIABLE 4"/>
    <property type="match status" value="1"/>
</dbReference>
<dbReference type="GO" id="GO:0002376">
    <property type="term" value="P:immune system process"/>
    <property type="evidence" value="ECO:0007669"/>
    <property type="project" value="UniProtKB-KW"/>
</dbReference>
<accession>A0A974I515</accession>
<protein>
    <recommendedName>
        <fullName evidence="9">Ig-like domain-containing protein</fullName>
    </recommendedName>
</protein>